<evidence type="ECO:0008006" key="3">
    <source>
        <dbReference type="Google" id="ProtNLM"/>
    </source>
</evidence>
<dbReference type="Proteomes" id="UP001175211">
    <property type="component" value="Unassembled WGS sequence"/>
</dbReference>
<reference evidence="1" key="1">
    <citation type="submission" date="2023-06" db="EMBL/GenBank/DDBJ databases">
        <authorList>
            <consortium name="Lawrence Berkeley National Laboratory"/>
            <person name="Ahrendt S."/>
            <person name="Sahu N."/>
            <person name="Indic B."/>
            <person name="Wong-Bajracharya J."/>
            <person name="Merenyi Z."/>
            <person name="Ke H.-M."/>
            <person name="Monk M."/>
            <person name="Kocsube S."/>
            <person name="Drula E."/>
            <person name="Lipzen A."/>
            <person name="Balint B."/>
            <person name="Henrissat B."/>
            <person name="Andreopoulos B."/>
            <person name="Martin F.M."/>
            <person name="Harder C.B."/>
            <person name="Rigling D."/>
            <person name="Ford K.L."/>
            <person name="Foster G.D."/>
            <person name="Pangilinan J."/>
            <person name="Papanicolaou A."/>
            <person name="Barry K."/>
            <person name="LaButti K."/>
            <person name="Viragh M."/>
            <person name="Koriabine M."/>
            <person name="Yan M."/>
            <person name="Riley R."/>
            <person name="Champramary S."/>
            <person name="Plett K.L."/>
            <person name="Tsai I.J."/>
            <person name="Slot J."/>
            <person name="Sipos G."/>
            <person name="Plett J."/>
            <person name="Nagy L.G."/>
            <person name="Grigoriev I.V."/>
        </authorList>
    </citation>
    <scope>NUCLEOTIDE SEQUENCE</scope>
    <source>
        <strain evidence="1">CCBAS 213</strain>
    </source>
</reference>
<keyword evidence="2" id="KW-1185">Reference proteome</keyword>
<dbReference type="AlphaFoldDB" id="A0AA39JCF0"/>
<evidence type="ECO:0000313" key="2">
    <source>
        <dbReference type="Proteomes" id="UP001175211"/>
    </source>
</evidence>
<organism evidence="1 2">
    <name type="scientific">Armillaria tabescens</name>
    <name type="common">Ringless honey mushroom</name>
    <name type="synonym">Agaricus tabescens</name>
    <dbReference type="NCBI Taxonomy" id="1929756"/>
    <lineage>
        <taxon>Eukaryota</taxon>
        <taxon>Fungi</taxon>
        <taxon>Dikarya</taxon>
        <taxon>Basidiomycota</taxon>
        <taxon>Agaricomycotina</taxon>
        <taxon>Agaricomycetes</taxon>
        <taxon>Agaricomycetidae</taxon>
        <taxon>Agaricales</taxon>
        <taxon>Marasmiineae</taxon>
        <taxon>Physalacriaceae</taxon>
        <taxon>Desarmillaria</taxon>
    </lineage>
</organism>
<comment type="caution">
    <text evidence="1">The sequence shown here is derived from an EMBL/GenBank/DDBJ whole genome shotgun (WGS) entry which is preliminary data.</text>
</comment>
<gene>
    <name evidence="1" type="ORF">EV420DRAFT_1279300</name>
</gene>
<protein>
    <recommendedName>
        <fullName evidence="3">Heterokaryon incompatibility domain-containing protein</fullName>
    </recommendedName>
</protein>
<evidence type="ECO:0000313" key="1">
    <source>
        <dbReference type="EMBL" id="KAK0440033.1"/>
    </source>
</evidence>
<dbReference type="GeneID" id="85351682"/>
<dbReference type="EMBL" id="JAUEPS010000079">
    <property type="protein sequence ID" value="KAK0440033.1"/>
    <property type="molecule type" value="Genomic_DNA"/>
</dbReference>
<proteinExistence type="predicted"/>
<sequence>MTVVFADSWRPLVTFPDFQPVVNRYLGQNHDLGGAYAYLRTHWWGFLDGKEEVYDRKMRQDVLRDGRIIRKNVPPRRVWDLHANRVVPYWVFKRGDVEVLMWGISHAWMDEKDREDVWTPINGYEWPVPMPKDADLNHIRIEMLNLGAEYAWLDVLCLRQKYAVREAHREEDMRKEHLRVEEWKLDVPTIGYVYDSGAPVVCYLCGLGRPLSLTSGYFESDRCWFKRAWTLQEINPGCRVIIGGDTGNDIIRMEFQVLLRSLVVDSVEDTLAEMQRRLSTNSMDKVAGLVYRLNTRYIPIYDSGQSEESAWEDLVQAMEYSTRIRLFYCYPEPGDGNAYWYPSWTQVRNAEFISFEDDKWSAEVFRTEREDGQEPGTDWHEGPFINSATVRGLADSSNNEKRREGELVVKDDEGAPHKFKIAADHHYSIPDDDSYTLLGTGDAWYTWSYFWVVGKRRPDGMFEKLSVLEVADKDDVYKLWKLGIIQGPTKTFLC</sequence>
<dbReference type="RefSeq" id="XP_060323482.1">
    <property type="nucleotide sequence ID" value="XM_060468134.1"/>
</dbReference>
<accession>A0AA39JCF0</accession>
<name>A0AA39JCF0_ARMTA</name>